<dbReference type="Proteomes" id="UP000774570">
    <property type="component" value="Unassembled WGS sequence"/>
</dbReference>
<keyword evidence="2" id="KW-1185">Reference proteome</keyword>
<proteinExistence type="predicted"/>
<gene>
    <name evidence="1" type="ORF">K1Y72_12255</name>
</gene>
<accession>A0ABS7FRX6</accession>
<dbReference type="SUPFAM" id="SSF55909">
    <property type="entry name" value="Pentein"/>
    <property type="match status" value="1"/>
</dbReference>
<protein>
    <recommendedName>
        <fullName evidence="3">Amidinotransferase</fullName>
    </recommendedName>
</protein>
<comment type="caution">
    <text evidence="1">The sequence shown here is derived from an EMBL/GenBank/DDBJ whole genome shotgun (WGS) entry which is preliminary data.</text>
</comment>
<evidence type="ECO:0000313" key="1">
    <source>
        <dbReference type="EMBL" id="MBW8483148.1"/>
    </source>
</evidence>
<sequence>MRHAGIRHTGRLYLVMCPPEHYEITGDNPRAPPAAKADLAAAMDEWERLRGIYLGYDVKVSEATSEGEGDFLATERSMLAGTGFRTDQSAHFEAQEFFCRPFLGLQLIHEKFYRLDTALCVLDERGCNTIAIDMPQLQMGGGGPKCCTLGLYGEPPEAARSR</sequence>
<evidence type="ECO:0008006" key="3">
    <source>
        <dbReference type="Google" id="ProtNLM"/>
    </source>
</evidence>
<dbReference type="Gene3D" id="3.75.10.10">
    <property type="entry name" value="L-arginine/glycine Amidinotransferase, Chain A"/>
    <property type="match status" value="1"/>
</dbReference>
<dbReference type="EMBL" id="JAIBOA010000006">
    <property type="protein sequence ID" value="MBW8483148.1"/>
    <property type="molecule type" value="Genomic_DNA"/>
</dbReference>
<organism evidence="1 2">
    <name type="scientific">Actinomadura parmotrematis</name>
    <dbReference type="NCBI Taxonomy" id="2864039"/>
    <lineage>
        <taxon>Bacteria</taxon>
        <taxon>Bacillati</taxon>
        <taxon>Actinomycetota</taxon>
        <taxon>Actinomycetes</taxon>
        <taxon>Streptosporangiales</taxon>
        <taxon>Thermomonosporaceae</taxon>
        <taxon>Actinomadura</taxon>
    </lineage>
</organism>
<reference evidence="1 2" key="1">
    <citation type="submission" date="2021-07" db="EMBL/GenBank/DDBJ databases">
        <title>Actinomadura sp. PM05-2 isolated from lichen.</title>
        <authorList>
            <person name="Somphong A."/>
            <person name="Phongsopitanun W."/>
            <person name="Tanasupawat S."/>
            <person name="Peongsungnone V."/>
        </authorList>
    </citation>
    <scope>NUCLEOTIDE SEQUENCE [LARGE SCALE GENOMIC DNA]</scope>
    <source>
        <strain evidence="1 2">PM05-2</strain>
    </source>
</reference>
<name>A0ABS7FRX6_9ACTN</name>
<evidence type="ECO:0000313" key="2">
    <source>
        <dbReference type="Proteomes" id="UP000774570"/>
    </source>
</evidence>
<dbReference type="RefSeq" id="WP_220166150.1">
    <property type="nucleotide sequence ID" value="NZ_JAIBOA010000006.1"/>
</dbReference>